<protein>
    <submittedName>
        <fullName evidence="2">Uncharacterized protein</fullName>
    </submittedName>
</protein>
<evidence type="ECO:0000313" key="3">
    <source>
        <dbReference type="Proteomes" id="UP001501231"/>
    </source>
</evidence>
<keyword evidence="3" id="KW-1185">Reference proteome</keyword>
<dbReference type="RefSeq" id="WP_344594698.1">
    <property type="nucleotide sequence ID" value="NZ_BAAARW010000026.1"/>
</dbReference>
<feature type="region of interest" description="Disordered" evidence="1">
    <location>
        <begin position="68"/>
        <end position="137"/>
    </location>
</feature>
<feature type="compositionally biased region" description="Basic and acidic residues" evidence="1">
    <location>
        <begin position="68"/>
        <end position="81"/>
    </location>
</feature>
<comment type="caution">
    <text evidence="2">The sequence shown here is derived from an EMBL/GenBank/DDBJ whole genome shotgun (WGS) entry which is preliminary data.</text>
</comment>
<evidence type="ECO:0000256" key="1">
    <source>
        <dbReference type="SAM" id="MobiDB-lite"/>
    </source>
</evidence>
<proteinExistence type="predicted"/>
<sequence length="137" mass="14880">MIEMQDMAPAYKPWRVDDLVAIAGKGDLGELHCTLFDVDVETASISRITARSNRQFVHDAVEFDTDRGDRVRGHEVPERPRGPLRNGHLPLKAAARPQRGRGGAALNDAGARLASGDIKAAEDLRGRSSAESSPPDR</sequence>
<gene>
    <name evidence="2" type="ORF">GCM10010191_68970</name>
</gene>
<dbReference type="EMBL" id="BAAARW010000026">
    <property type="protein sequence ID" value="GAA2442810.1"/>
    <property type="molecule type" value="Genomic_DNA"/>
</dbReference>
<dbReference type="Proteomes" id="UP001501231">
    <property type="component" value="Unassembled WGS sequence"/>
</dbReference>
<name>A0ABN3K0C3_9ACTN</name>
<reference evidence="2 3" key="1">
    <citation type="journal article" date="2019" name="Int. J. Syst. Evol. Microbiol.">
        <title>The Global Catalogue of Microorganisms (GCM) 10K type strain sequencing project: providing services to taxonomists for standard genome sequencing and annotation.</title>
        <authorList>
            <consortium name="The Broad Institute Genomics Platform"/>
            <consortium name="The Broad Institute Genome Sequencing Center for Infectious Disease"/>
            <person name="Wu L."/>
            <person name="Ma J."/>
        </authorList>
    </citation>
    <scope>NUCLEOTIDE SEQUENCE [LARGE SCALE GENOMIC DNA]</scope>
    <source>
        <strain evidence="2 3">JCM 3325</strain>
    </source>
</reference>
<accession>A0ABN3K0C3</accession>
<evidence type="ECO:0000313" key="2">
    <source>
        <dbReference type="EMBL" id="GAA2442810.1"/>
    </source>
</evidence>
<organism evidence="2 3">
    <name type="scientific">Actinomadura vinacea</name>
    <dbReference type="NCBI Taxonomy" id="115336"/>
    <lineage>
        <taxon>Bacteria</taxon>
        <taxon>Bacillati</taxon>
        <taxon>Actinomycetota</taxon>
        <taxon>Actinomycetes</taxon>
        <taxon>Streptosporangiales</taxon>
        <taxon>Thermomonosporaceae</taxon>
        <taxon>Actinomadura</taxon>
    </lineage>
</organism>
<feature type="compositionally biased region" description="Basic and acidic residues" evidence="1">
    <location>
        <begin position="119"/>
        <end position="137"/>
    </location>
</feature>